<feature type="domain" description="2-oxoacid dehydrogenase acyltransferase catalytic" evidence="1">
    <location>
        <begin position="4"/>
        <end position="50"/>
    </location>
</feature>
<dbReference type="AlphaFoldDB" id="X0X8G0"/>
<comment type="caution">
    <text evidence="2">The sequence shown here is derived from an EMBL/GenBank/DDBJ whole genome shotgun (WGS) entry which is preliminary data.</text>
</comment>
<dbReference type="Pfam" id="PF00198">
    <property type="entry name" value="2-oxoacid_dh"/>
    <property type="match status" value="1"/>
</dbReference>
<proteinExistence type="predicted"/>
<dbReference type="SUPFAM" id="SSF52777">
    <property type="entry name" value="CoA-dependent acyltransferases"/>
    <property type="match status" value="1"/>
</dbReference>
<accession>X0X8G0</accession>
<sequence>SISFKPIMKDNEIQFIPHMGLSLTFDHRAVDGVPAAKFLQELNTVIANFDLKQVKLQ</sequence>
<organism evidence="2">
    <name type="scientific">marine sediment metagenome</name>
    <dbReference type="NCBI Taxonomy" id="412755"/>
    <lineage>
        <taxon>unclassified sequences</taxon>
        <taxon>metagenomes</taxon>
        <taxon>ecological metagenomes</taxon>
    </lineage>
</organism>
<dbReference type="InterPro" id="IPR023213">
    <property type="entry name" value="CAT-like_dom_sf"/>
</dbReference>
<reference evidence="2" key="1">
    <citation type="journal article" date="2014" name="Front. Microbiol.">
        <title>High frequency of phylogenetically diverse reductive dehalogenase-homologous genes in deep subseafloor sedimentary metagenomes.</title>
        <authorList>
            <person name="Kawai M."/>
            <person name="Futagami T."/>
            <person name="Toyoda A."/>
            <person name="Takaki Y."/>
            <person name="Nishi S."/>
            <person name="Hori S."/>
            <person name="Arai W."/>
            <person name="Tsubouchi T."/>
            <person name="Morono Y."/>
            <person name="Uchiyama I."/>
            <person name="Ito T."/>
            <person name="Fujiyama A."/>
            <person name="Inagaki F."/>
            <person name="Takami H."/>
        </authorList>
    </citation>
    <scope>NUCLEOTIDE SEQUENCE</scope>
    <source>
        <strain evidence="2">Expedition CK06-06</strain>
    </source>
</reference>
<dbReference type="Gene3D" id="3.30.559.10">
    <property type="entry name" value="Chloramphenicol acetyltransferase-like domain"/>
    <property type="match status" value="1"/>
</dbReference>
<dbReference type="InterPro" id="IPR001078">
    <property type="entry name" value="2-oxoacid_DH_actylTfrase"/>
</dbReference>
<name>X0X8G0_9ZZZZ</name>
<protein>
    <recommendedName>
        <fullName evidence="1">2-oxoacid dehydrogenase acyltransferase catalytic domain-containing protein</fullName>
    </recommendedName>
</protein>
<dbReference type="EMBL" id="BARS01044748">
    <property type="protein sequence ID" value="GAG39459.1"/>
    <property type="molecule type" value="Genomic_DNA"/>
</dbReference>
<evidence type="ECO:0000313" key="2">
    <source>
        <dbReference type="EMBL" id="GAG39459.1"/>
    </source>
</evidence>
<feature type="non-terminal residue" evidence="2">
    <location>
        <position position="1"/>
    </location>
</feature>
<dbReference type="GO" id="GO:0016746">
    <property type="term" value="F:acyltransferase activity"/>
    <property type="evidence" value="ECO:0007669"/>
    <property type="project" value="InterPro"/>
</dbReference>
<evidence type="ECO:0000259" key="1">
    <source>
        <dbReference type="Pfam" id="PF00198"/>
    </source>
</evidence>
<gene>
    <name evidence="2" type="ORF">S01H1_67548</name>
</gene>